<dbReference type="PANTHER" id="PTHR14582:SF1">
    <property type="entry name" value="CENTROMERE PROTEIN O"/>
    <property type="match status" value="1"/>
</dbReference>
<dbReference type="InterPro" id="IPR018464">
    <property type="entry name" value="CENP-O"/>
</dbReference>
<feature type="compositionally biased region" description="Polar residues" evidence="7">
    <location>
        <begin position="62"/>
        <end position="81"/>
    </location>
</feature>
<evidence type="ECO:0000256" key="7">
    <source>
        <dbReference type="SAM" id="MobiDB-lite"/>
    </source>
</evidence>
<keyword evidence="9" id="KW-1185">Reference proteome</keyword>
<dbReference type="GO" id="GO:0005634">
    <property type="term" value="C:nucleus"/>
    <property type="evidence" value="ECO:0007669"/>
    <property type="project" value="UniProtKB-SubCell"/>
</dbReference>
<keyword evidence="6" id="KW-0137">Centromere</keyword>
<evidence type="ECO:0000313" key="8">
    <source>
        <dbReference type="EMBL" id="KAG9228259.1"/>
    </source>
</evidence>
<comment type="similarity">
    <text evidence="3">Belongs to the CENP-O/MCM21 family.</text>
</comment>
<dbReference type="PANTHER" id="PTHR14582">
    <property type="entry name" value="INNER KINETOCHORE SUBUNIT MAL2"/>
    <property type="match status" value="1"/>
</dbReference>
<evidence type="ECO:0000256" key="2">
    <source>
        <dbReference type="ARBA" id="ARBA00004584"/>
    </source>
</evidence>
<keyword evidence="4" id="KW-0158">Chromosome</keyword>
<dbReference type="Pfam" id="PF09496">
    <property type="entry name" value="CENP-O"/>
    <property type="match status" value="1"/>
</dbReference>
<protein>
    <submittedName>
        <fullName evidence="8">Cenp-O kinetochore centromere component-domain-containing protein</fullName>
    </submittedName>
</protein>
<dbReference type="Proteomes" id="UP000824998">
    <property type="component" value="Unassembled WGS sequence"/>
</dbReference>
<proteinExistence type="inferred from homology"/>
<evidence type="ECO:0000313" key="9">
    <source>
        <dbReference type="Proteomes" id="UP000824998"/>
    </source>
</evidence>
<evidence type="ECO:0000256" key="5">
    <source>
        <dbReference type="ARBA" id="ARBA00023242"/>
    </source>
</evidence>
<sequence length="316" mass="35016">MRPSPVTSTSKFDVDNPIAAQLDDEIASLQSQIASLKTRRKLQAATIISSHSSKSTLSRLRNSTQPPSNPATSVASQTLSPEESNPLFATSKLQTLHNQQNLYRFCGTITAFHIRDPDPNAVDSGNVLGLRIDVAASGKFITPYYIFLNKPFPDPQLLRVHRHTVPSYIPLAQLASRHLPHGKGAVAMNALKGEKRQDLTRFVRALRREIVAYHNRISVINCLRKSLQLDENSSTSRKGKGRERVIVDVSAADAEAKQLRIEWHDGRIGRCAVDGRGEVRKCVIIGEDGLRDRDNERAVEGGRIEGIADRLKEGIY</sequence>
<evidence type="ECO:0000256" key="6">
    <source>
        <dbReference type="ARBA" id="ARBA00023328"/>
    </source>
</evidence>
<organism evidence="8 9">
    <name type="scientific">Amylocarpus encephaloides</name>
    <dbReference type="NCBI Taxonomy" id="45428"/>
    <lineage>
        <taxon>Eukaryota</taxon>
        <taxon>Fungi</taxon>
        <taxon>Dikarya</taxon>
        <taxon>Ascomycota</taxon>
        <taxon>Pezizomycotina</taxon>
        <taxon>Leotiomycetes</taxon>
        <taxon>Helotiales</taxon>
        <taxon>Helotiales incertae sedis</taxon>
        <taxon>Amylocarpus</taxon>
    </lineage>
</organism>
<evidence type="ECO:0000256" key="3">
    <source>
        <dbReference type="ARBA" id="ARBA00007321"/>
    </source>
</evidence>
<dbReference type="GO" id="GO:0031511">
    <property type="term" value="C:Mis6-Sim4 complex"/>
    <property type="evidence" value="ECO:0007669"/>
    <property type="project" value="TreeGrafter"/>
</dbReference>
<comment type="subcellular location">
    <subcellularLocation>
        <location evidence="2">Chromosome</location>
        <location evidence="2">Centromere</location>
    </subcellularLocation>
    <subcellularLocation>
        <location evidence="1">Nucleus</location>
    </subcellularLocation>
</comment>
<dbReference type="EMBL" id="MU252001">
    <property type="protein sequence ID" value="KAG9228259.1"/>
    <property type="molecule type" value="Genomic_DNA"/>
</dbReference>
<dbReference type="OrthoDB" id="10050372at2759"/>
<reference evidence="8" key="1">
    <citation type="journal article" date="2021" name="IMA Fungus">
        <title>Genomic characterization of three marine fungi, including Emericellopsis atlantica sp. nov. with signatures of a generalist lifestyle and marine biomass degradation.</title>
        <authorList>
            <person name="Hagestad O.C."/>
            <person name="Hou L."/>
            <person name="Andersen J.H."/>
            <person name="Hansen E.H."/>
            <person name="Altermark B."/>
            <person name="Li C."/>
            <person name="Kuhnert E."/>
            <person name="Cox R.J."/>
            <person name="Crous P.W."/>
            <person name="Spatafora J.W."/>
            <person name="Lail K."/>
            <person name="Amirebrahimi M."/>
            <person name="Lipzen A."/>
            <person name="Pangilinan J."/>
            <person name="Andreopoulos W."/>
            <person name="Hayes R.D."/>
            <person name="Ng V."/>
            <person name="Grigoriev I.V."/>
            <person name="Jackson S.A."/>
            <person name="Sutton T.D.S."/>
            <person name="Dobson A.D.W."/>
            <person name="Rama T."/>
        </authorList>
    </citation>
    <scope>NUCLEOTIDE SEQUENCE</scope>
    <source>
        <strain evidence="8">TRa018bII</strain>
    </source>
</reference>
<accession>A0A9P7Y6N9</accession>
<gene>
    <name evidence="8" type="ORF">BJ875DRAFT_477927</name>
</gene>
<comment type="caution">
    <text evidence="8">The sequence shown here is derived from an EMBL/GenBank/DDBJ whole genome shotgun (WGS) entry which is preliminary data.</text>
</comment>
<name>A0A9P7Y6N9_9HELO</name>
<evidence type="ECO:0000256" key="1">
    <source>
        <dbReference type="ARBA" id="ARBA00004123"/>
    </source>
</evidence>
<evidence type="ECO:0000256" key="4">
    <source>
        <dbReference type="ARBA" id="ARBA00022454"/>
    </source>
</evidence>
<dbReference type="AlphaFoldDB" id="A0A9P7Y6N9"/>
<feature type="region of interest" description="Disordered" evidence="7">
    <location>
        <begin position="53"/>
        <end position="81"/>
    </location>
</feature>
<keyword evidence="5" id="KW-0539">Nucleus</keyword>